<dbReference type="InterPro" id="IPR013747">
    <property type="entry name" value="ACP_syn_III_C"/>
</dbReference>
<dbReference type="Pfam" id="PF08545">
    <property type="entry name" value="ACP_syn_III"/>
    <property type="match status" value="1"/>
</dbReference>
<dbReference type="Pfam" id="PF08541">
    <property type="entry name" value="ACP_syn_III_C"/>
    <property type="match status" value="1"/>
</dbReference>
<feature type="region of interest" description="ACP-binding" evidence="9">
    <location>
        <begin position="256"/>
        <end position="260"/>
    </location>
</feature>
<dbReference type="InterPro" id="IPR016039">
    <property type="entry name" value="Thiolase-like"/>
</dbReference>
<dbReference type="SUPFAM" id="SSF53901">
    <property type="entry name" value="Thiolase-like"/>
    <property type="match status" value="1"/>
</dbReference>
<dbReference type="EC" id="2.3.1.180" evidence="9"/>
<keyword evidence="9" id="KW-0511">Multifunctional enzyme</keyword>
<evidence type="ECO:0000256" key="5">
    <source>
        <dbReference type="ARBA" id="ARBA00022832"/>
    </source>
</evidence>
<evidence type="ECO:0000256" key="8">
    <source>
        <dbReference type="ARBA" id="ARBA00023315"/>
    </source>
</evidence>
<comment type="catalytic activity">
    <reaction evidence="9">
        <text>malonyl-[ACP] + acetyl-CoA + H(+) = 3-oxobutanoyl-[ACP] + CO2 + CoA</text>
        <dbReference type="Rhea" id="RHEA:12080"/>
        <dbReference type="Rhea" id="RHEA-COMP:9623"/>
        <dbReference type="Rhea" id="RHEA-COMP:9625"/>
        <dbReference type="ChEBI" id="CHEBI:15378"/>
        <dbReference type="ChEBI" id="CHEBI:16526"/>
        <dbReference type="ChEBI" id="CHEBI:57287"/>
        <dbReference type="ChEBI" id="CHEBI:57288"/>
        <dbReference type="ChEBI" id="CHEBI:78449"/>
        <dbReference type="ChEBI" id="CHEBI:78450"/>
        <dbReference type="EC" id="2.3.1.180"/>
    </reaction>
</comment>
<protein>
    <recommendedName>
        <fullName evidence="9">Beta-ketoacyl-[acyl-carrier-protein] synthase III</fullName>
        <shortName evidence="9">Beta-ketoacyl-ACP synthase III</shortName>
        <shortName evidence="9">KAS III</shortName>
        <ecNumber evidence="9">2.3.1.180</ecNumber>
    </recommendedName>
    <alternativeName>
        <fullName evidence="9">3-oxoacyl-[acyl-carrier-protein] synthase 3</fullName>
    </alternativeName>
    <alternativeName>
        <fullName evidence="9">3-oxoacyl-[acyl-carrier-protein] synthase III</fullName>
    </alternativeName>
</protein>
<evidence type="ECO:0000259" key="10">
    <source>
        <dbReference type="Pfam" id="PF08541"/>
    </source>
</evidence>
<dbReference type="GO" id="GO:0044550">
    <property type="term" value="P:secondary metabolite biosynthetic process"/>
    <property type="evidence" value="ECO:0007669"/>
    <property type="project" value="TreeGrafter"/>
</dbReference>
<dbReference type="GO" id="GO:0005737">
    <property type="term" value="C:cytoplasm"/>
    <property type="evidence" value="ECO:0007669"/>
    <property type="project" value="UniProtKB-SubCell"/>
</dbReference>
<comment type="subcellular location">
    <subcellularLocation>
        <location evidence="9">Cytoplasm</location>
    </subcellularLocation>
</comment>
<dbReference type="UniPathway" id="UPA00094"/>
<evidence type="ECO:0000256" key="7">
    <source>
        <dbReference type="ARBA" id="ARBA00023160"/>
    </source>
</evidence>
<dbReference type="Proteomes" id="UP000076882">
    <property type="component" value="Unassembled WGS sequence"/>
</dbReference>
<dbReference type="CDD" id="cd00830">
    <property type="entry name" value="KAS_III"/>
    <property type="match status" value="1"/>
</dbReference>
<feature type="active site" evidence="9">
    <location>
        <position position="285"/>
    </location>
</feature>
<sequence length="328" mass="35278">MTTNFSILASAKALPTTKVTNQELTQLMATSDDWIKQRTGIRSRHVATDETTTSLAVSVAQQLLQQSRLAATAIDLIIVATMSPDYLTPATAPQVQAAIGAEKAIAFDINVACAGFVYGMQLVHQYLQPGQTALLIGSETLSRLVDWHDRSTAVLFGDGAGGLLITAKPNTTTGHWLGGHYATFGADGHYLTAGQQPQVNPWSTRTDGADSNRWAFQMNGRRVYDFATKQVPHSIEQALMQARLQSSDIKAFVLHQANARIVKSVGQKLNLATEQLPMNIAQYGNTAAASEPILFAEMVAQKQVQRGDKLVFTGFGGGLSVGSAVIEY</sequence>
<gene>
    <name evidence="9" type="primary">fabH</name>
    <name evidence="12" type="ORF">Lp19_3074</name>
</gene>
<dbReference type="RefSeq" id="WP_044430691.1">
    <property type="nucleotide sequence ID" value="NZ_CP010528.1"/>
</dbReference>
<proteinExistence type="inferred from homology"/>
<organism evidence="12 13">
    <name type="scientific">Lactiplantibacillus plantarum</name>
    <name type="common">Lactobacillus plantarum</name>
    <dbReference type="NCBI Taxonomy" id="1590"/>
    <lineage>
        <taxon>Bacteria</taxon>
        <taxon>Bacillati</taxon>
        <taxon>Bacillota</taxon>
        <taxon>Bacilli</taxon>
        <taxon>Lactobacillales</taxon>
        <taxon>Lactobacillaceae</taxon>
        <taxon>Lactiplantibacillus</taxon>
    </lineage>
</organism>
<feature type="domain" description="Beta-ketoacyl-[acyl-carrier-protein] synthase III C-terminal" evidence="10">
    <location>
        <begin position="239"/>
        <end position="328"/>
    </location>
</feature>
<keyword evidence="4 9" id="KW-0808">Transferase</keyword>
<dbReference type="InterPro" id="IPR004655">
    <property type="entry name" value="FabH"/>
</dbReference>
<keyword evidence="8 9" id="KW-0012">Acyltransferase</keyword>
<evidence type="ECO:0000313" key="13">
    <source>
        <dbReference type="Proteomes" id="UP000076882"/>
    </source>
</evidence>
<keyword evidence="2 9" id="KW-0963">Cytoplasm</keyword>
<keyword evidence="3 9" id="KW-0444">Lipid biosynthesis</keyword>
<feature type="domain" description="Beta-ketoacyl-[acyl-carrier-protein] synthase III N-terminal" evidence="11">
    <location>
        <begin position="107"/>
        <end position="172"/>
    </location>
</feature>
<evidence type="ECO:0000256" key="3">
    <source>
        <dbReference type="ARBA" id="ARBA00022516"/>
    </source>
</evidence>
<comment type="function">
    <text evidence="9">Catalyzes the condensation reaction of fatty acid synthesis by the addition to an acyl acceptor of two carbons from malonyl-ACP. Catalyzes the first condensation reaction which initiates fatty acid synthesis and may therefore play a role in governing the total rate of fatty acid production. Possesses both acetoacetyl-ACP synthase and acetyl transacylase activities. Its substrate specificity determines the biosynthesis of branched-chain and/or straight-chain of fatty acids.</text>
</comment>
<dbReference type="NCBIfam" id="NF006829">
    <property type="entry name" value="PRK09352.1"/>
    <property type="match status" value="1"/>
</dbReference>
<dbReference type="GO" id="GO:0033818">
    <property type="term" value="F:beta-ketoacyl-acyl-carrier-protein synthase III activity"/>
    <property type="evidence" value="ECO:0007669"/>
    <property type="project" value="UniProtKB-UniRule"/>
</dbReference>
<dbReference type="PATRIC" id="fig|1590.144.peg.1435"/>
<dbReference type="GO" id="GO:0006633">
    <property type="term" value="P:fatty acid biosynthetic process"/>
    <property type="evidence" value="ECO:0007669"/>
    <property type="project" value="UniProtKB-UniRule"/>
</dbReference>
<feature type="active site" evidence="9">
    <location>
        <position position="113"/>
    </location>
</feature>
<evidence type="ECO:0000256" key="1">
    <source>
        <dbReference type="ARBA" id="ARBA00008642"/>
    </source>
</evidence>
<feature type="active site" evidence="9">
    <location>
        <position position="255"/>
    </location>
</feature>
<comment type="pathway">
    <text evidence="9">Lipid metabolism; fatty acid biosynthesis.</text>
</comment>
<dbReference type="GO" id="GO:0004315">
    <property type="term" value="F:3-oxoacyl-[acyl-carrier-protein] synthase activity"/>
    <property type="evidence" value="ECO:0007669"/>
    <property type="project" value="InterPro"/>
</dbReference>
<keyword evidence="6 9" id="KW-0443">Lipid metabolism</keyword>
<dbReference type="PANTHER" id="PTHR34069">
    <property type="entry name" value="3-OXOACYL-[ACYL-CARRIER-PROTEIN] SYNTHASE 3"/>
    <property type="match status" value="1"/>
</dbReference>
<dbReference type="EMBL" id="LUXM01000040">
    <property type="protein sequence ID" value="KZU91788.1"/>
    <property type="molecule type" value="Genomic_DNA"/>
</dbReference>
<keyword evidence="5 9" id="KW-0276">Fatty acid metabolism</keyword>
<comment type="subunit">
    <text evidence="9">Homodimer.</text>
</comment>
<comment type="domain">
    <text evidence="9">The last Arg residue of the ACP-binding site is essential for the weak association between ACP/AcpP and FabH.</text>
</comment>
<dbReference type="NCBIfam" id="TIGR00747">
    <property type="entry name" value="fabH"/>
    <property type="match status" value="1"/>
</dbReference>
<dbReference type="HAMAP" id="MF_01815">
    <property type="entry name" value="FabH"/>
    <property type="match status" value="1"/>
</dbReference>
<comment type="caution">
    <text evidence="12">The sequence shown here is derived from an EMBL/GenBank/DDBJ whole genome shotgun (WGS) entry which is preliminary data.</text>
</comment>
<evidence type="ECO:0000256" key="2">
    <source>
        <dbReference type="ARBA" id="ARBA00022490"/>
    </source>
</evidence>
<evidence type="ECO:0000256" key="4">
    <source>
        <dbReference type="ARBA" id="ARBA00022679"/>
    </source>
</evidence>
<dbReference type="InterPro" id="IPR013751">
    <property type="entry name" value="ACP_syn_III_N"/>
</dbReference>
<dbReference type="AlphaFoldDB" id="A0A165R0S8"/>
<keyword evidence="7 9" id="KW-0275">Fatty acid biosynthesis</keyword>
<dbReference type="Gene3D" id="3.40.47.10">
    <property type="match status" value="1"/>
</dbReference>
<comment type="similarity">
    <text evidence="1 9">Belongs to the thiolase-like superfamily. FabH family.</text>
</comment>
<evidence type="ECO:0000259" key="11">
    <source>
        <dbReference type="Pfam" id="PF08545"/>
    </source>
</evidence>
<evidence type="ECO:0000313" key="12">
    <source>
        <dbReference type="EMBL" id="KZU91788.1"/>
    </source>
</evidence>
<name>A0A165R0S8_LACPN</name>
<accession>A0A165R0S8</accession>
<evidence type="ECO:0000256" key="6">
    <source>
        <dbReference type="ARBA" id="ARBA00023098"/>
    </source>
</evidence>
<evidence type="ECO:0000256" key="9">
    <source>
        <dbReference type="HAMAP-Rule" id="MF_01815"/>
    </source>
</evidence>
<reference evidence="12 13" key="1">
    <citation type="submission" date="2016-03" db="EMBL/GenBank/DDBJ databases">
        <title>Comparative genomics of 54 Lactobacillus plantarum strains reveals genomic uncoupling from niche constraints.</title>
        <authorList>
            <person name="Martino M.E."/>
        </authorList>
    </citation>
    <scope>NUCLEOTIDE SEQUENCE [LARGE SCALE GENOMIC DNA]</scope>
    <source>
        <strain evidence="12 13">19.1</strain>
    </source>
</reference>
<dbReference type="KEGG" id="lpb:SH83_06935"/>
<dbReference type="PANTHER" id="PTHR34069:SF2">
    <property type="entry name" value="BETA-KETOACYL-[ACYL-CARRIER-PROTEIN] SYNTHASE III"/>
    <property type="match status" value="1"/>
</dbReference>